<keyword evidence="2" id="KW-0472">Membrane</keyword>
<keyword evidence="4" id="KW-1185">Reference proteome</keyword>
<feature type="transmembrane region" description="Helical" evidence="2">
    <location>
        <begin position="36"/>
        <end position="56"/>
    </location>
</feature>
<comment type="caution">
    <text evidence="3">The sequence shown here is derived from an EMBL/GenBank/DDBJ whole genome shotgun (WGS) entry which is preliminary data.</text>
</comment>
<accession>A0A9P5NHD1</accession>
<gene>
    <name evidence="3" type="ORF">CPB84DRAFT_1850888</name>
</gene>
<protein>
    <submittedName>
        <fullName evidence="3">Uncharacterized protein</fullName>
    </submittedName>
</protein>
<dbReference type="Proteomes" id="UP000724874">
    <property type="component" value="Unassembled WGS sequence"/>
</dbReference>
<keyword evidence="2" id="KW-1133">Transmembrane helix</keyword>
<dbReference type="OrthoDB" id="3236755at2759"/>
<feature type="compositionally biased region" description="Basic and acidic residues" evidence="1">
    <location>
        <begin position="168"/>
        <end position="178"/>
    </location>
</feature>
<keyword evidence="2" id="KW-0812">Transmembrane</keyword>
<proteinExistence type="predicted"/>
<evidence type="ECO:0000313" key="4">
    <source>
        <dbReference type="Proteomes" id="UP000724874"/>
    </source>
</evidence>
<feature type="compositionally biased region" description="Polar residues" evidence="1">
    <location>
        <begin position="141"/>
        <end position="163"/>
    </location>
</feature>
<evidence type="ECO:0000256" key="2">
    <source>
        <dbReference type="SAM" id="Phobius"/>
    </source>
</evidence>
<evidence type="ECO:0000313" key="3">
    <source>
        <dbReference type="EMBL" id="KAF8883602.1"/>
    </source>
</evidence>
<feature type="region of interest" description="Disordered" evidence="1">
    <location>
        <begin position="137"/>
        <end position="206"/>
    </location>
</feature>
<dbReference type="EMBL" id="JADNYJ010000114">
    <property type="protein sequence ID" value="KAF8883602.1"/>
    <property type="molecule type" value="Genomic_DNA"/>
</dbReference>
<dbReference type="AlphaFoldDB" id="A0A9P5NHD1"/>
<sequence>MHNDDCNIRPCSIWSPSAPNTSQLPNEQVGRHHMRAQGTIGFAVQGGLIGILILFAKLEKHRPATRSGGPLKQVGQMAAKTIVHQHYATEKKARKHSKPRPTVKFYDVKSKIFRTTDTSDSPKVLDDEDDSWLDEKAESHPTAQSLGVETNRSSPVNLQSSMLATFLVDEKPKSEGHNKSKSKPVLAPGDAPSANLDDNDFSMSFD</sequence>
<name>A0A9P5NHD1_GYMJU</name>
<organism evidence="3 4">
    <name type="scientific">Gymnopilus junonius</name>
    <name type="common">Spectacular rustgill mushroom</name>
    <name type="synonym">Gymnopilus spectabilis subsp. junonius</name>
    <dbReference type="NCBI Taxonomy" id="109634"/>
    <lineage>
        <taxon>Eukaryota</taxon>
        <taxon>Fungi</taxon>
        <taxon>Dikarya</taxon>
        <taxon>Basidiomycota</taxon>
        <taxon>Agaricomycotina</taxon>
        <taxon>Agaricomycetes</taxon>
        <taxon>Agaricomycetidae</taxon>
        <taxon>Agaricales</taxon>
        <taxon>Agaricineae</taxon>
        <taxon>Hymenogastraceae</taxon>
        <taxon>Gymnopilus</taxon>
    </lineage>
</organism>
<evidence type="ECO:0000256" key="1">
    <source>
        <dbReference type="SAM" id="MobiDB-lite"/>
    </source>
</evidence>
<reference evidence="3" key="1">
    <citation type="submission" date="2020-11" db="EMBL/GenBank/DDBJ databases">
        <authorList>
            <consortium name="DOE Joint Genome Institute"/>
            <person name="Ahrendt S."/>
            <person name="Riley R."/>
            <person name="Andreopoulos W."/>
            <person name="LaButti K."/>
            <person name="Pangilinan J."/>
            <person name="Ruiz-duenas F.J."/>
            <person name="Barrasa J.M."/>
            <person name="Sanchez-Garcia M."/>
            <person name="Camarero S."/>
            <person name="Miyauchi S."/>
            <person name="Serrano A."/>
            <person name="Linde D."/>
            <person name="Babiker R."/>
            <person name="Drula E."/>
            <person name="Ayuso-Fernandez I."/>
            <person name="Pacheco R."/>
            <person name="Padilla G."/>
            <person name="Ferreira P."/>
            <person name="Barriuso J."/>
            <person name="Kellner H."/>
            <person name="Castanera R."/>
            <person name="Alfaro M."/>
            <person name="Ramirez L."/>
            <person name="Pisabarro A.G."/>
            <person name="Kuo A."/>
            <person name="Tritt A."/>
            <person name="Lipzen A."/>
            <person name="He G."/>
            <person name="Yan M."/>
            <person name="Ng V."/>
            <person name="Cullen D."/>
            <person name="Martin F."/>
            <person name="Rosso M.-N."/>
            <person name="Henrissat B."/>
            <person name="Hibbett D."/>
            <person name="Martinez A.T."/>
            <person name="Grigoriev I.V."/>
        </authorList>
    </citation>
    <scope>NUCLEOTIDE SEQUENCE</scope>
    <source>
        <strain evidence="3">AH 44721</strain>
    </source>
</reference>